<gene>
    <name evidence="3" type="ORF">F3K02_25335</name>
</gene>
<feature type="transmembrane region" description="Helical" evidence="1">
    <location>
        <begin position="111"/>
        <end position="127"/>
    </location>
</feature>
<feature type="transmembrane region" description="Helical" evidence="1">
    <location>
        <begin position="133"/>
        <end position="151"/>
    </location>
</feature>
<keyword evidence="1" id="KW-0812">Transmembrane</keyword>
<dbReference type="PANTHER" id="PTHR42736">
    <property type="entry name" value="PROTEIN-GLUTAMINE GAMMA-GLUTAMYLTRANSFERASE"/>
    <property type="match status" value="1"/>
</dbReference>
<evidence type="ECO:0000313" key="3">
    <source>
        <dbReference type="EMBL" id="NWF48555.1"/>
    </source>
</evidence>
<evidence type="ECO:0000313" key="4">
    <source>
        <dbReference type="Proteomes" id="UP000545507"/>
    </source>
</evidence>
<dbReference type="Pfam" id="PF11992">
    <property type="entry name" value="TgpA_N"/>
    <property type="match status" value="1"/>
</dbReference>
<evidence type="ECO:0000256" key="1">
    <source>
        <dbReference type="SAM" id="Phobius"/>
    </source>
</evidence>
<feature type="transmembrane region" description="Helical" evidence="1">
    <location>
        <begin position="17"/>
        <end position="47"/>
    </location>
</feature>
<organism evidence="3 4">
    <name type="scientific">Hydrogenophaga aromaticivorans</name>
    <dbReference type="NCBI Taxonomy" id="2610898"/>
    <lineage>
        <taxon>Bacteria</taxon>
        <taxon>Pseudomonadati</taxon>
        <taxon>Pseudomonadota</taxon>
        <taxon>Betaproteobacteria</taxon>
        <taxon>Burkholderiales</taxon>
        <taxon>Comamonadaceae</taxon>
        <taxon>Hydrogenophaga</taxon>
    </lineage>
</organism>
<dbReference type="SUPFAM" id="SSF54001">
    <property type="entry name" value="Cysteine proteinases"/>
    <property type="match status" value="1"/>
</dbReference>
<evidence type="ECO:0000259" key="2">
    <source>
        <dbReference type="SMART" id="SM00460"/>
    </source>
</evidence>
<dbReference type="PANTHER" id="PTHR42736:SF1">
    <property type="entry name" value="PROTEIN-GLUTAMINE GAMMA-GLUTAMYLTRANSFERASE"/>
    <property type="match status" value="1"/>
</dbReference>
<dbReference type="Proteomes" id="UP000545507">
    <property type="component" value="Unassembled WGS sequence"/>
</dbReference>
<dbReference type="InterPro" id="IPR021878">
    <property type="entry name" value="TgpA_N"/>
</dbReference>
<feature type="domain" description="Transglutaminase-like" evidence="2">
    <location>
        <begin position="414"/>
        <end position="485"/>
    </location>
</feature>
<dbReference type="RefSeq" id="WP_177139272.1">
    <property type="nucleotide sequence ID" value="NZ_VYGV01000028.1"/>
</dbReference>
<dbReference type="InterPro" id="IPR038765">
    <property type="entry name" value="Papain-like_cys_pep_sf"/>
</dbReference>
<keyword evidence="1" id="KW-1133">Transmembrane helix</keyword>
<dbReference type="InterPro" id="IPR052901">
    <property type="entry name" value="Bact_TGase-like"/>
</dbReference>
<feature type="transmembrane region" description="Helical" evidence="1">
    <location>
        <begin position="560"/>
        <end position="581"/>
    </location>
</feature>
<comment type="caution">
    <text evidence="3">The sequence shown here is derived from an EMBL/GenBank/DDBJ whole genome shotgun (WGS) entry which is preliminary data.</text>
</comment>
<dbReference type="InterPro" id="IPR002931">
    <property type="entry name" value="Transglutaminase-like"/>
</dbReference>
<proteinExistence type="predicted"/>
<dbReference type="EMBL" id="VYGV01000028">
    <property type="protein sequence ID" value="NWF48555.1"/>
    <property type="molecule type" value="Genomic_DNA"/>
</dbReference>
<protein>
    <submittedName>
        <fullName evidence="3">DUF3488 domain-containing protein</fullName>
    </submittedName>
</protein>
<dbReference type="AlphaFoldDB" id="A0A7Y8KZ82"/>
<keyword evidence="1" id="KW-0472">Membrane</keyword>
<dbReference type="Pfam" id="PF01841">
    <property type="entry name" value="Transglut_core"/>
    <property type="match status" value="1"/>
</dbReference>
<accession>A0A7Y8KZ82</accession>
<feature type="transmembrane region" description="Helical" evidence="1">
    <location>
        <begin position="163"/>
        <end position="185"/>
    </location>
</feature>
<name>A0A7Y8KZ82_9BURK</name>
<keyword evidence="4" id="KW-1185">Reference proteome</keyword>
<feature type="transmembrane region" description="Helical" evidence="1">
    <location>
        <begin position="59"/>
        <end position="77"/>
    </location>
</feature>
<dbReference type="SMART" id="SM00460">
    <property type="entry name" value="TGc"/>
    <property type="match status" value="1"/>
</dbReference>
<reference evidence="3 4" key="1">
    <citation type="submission" date="2019-09" db="EMBL/GenBank/DDBJ databases">
        <title>Hydrogenophaga aromatica sp. nov., isolated from a para-xylene-degrading enrichment culture.</title>
        <authorList>
            <person name="Tancsics A."/>
            <person name="Banerjee S."/>
        </authorList>
    </citation>
    <scope>NUCLEOTIDE SEQUENCE [LARGE SCALE GENOMIC DNA]</scope>
    <source>
        <strain evidence="3 4">D2P1</strain>
    </source>
</reference>
<sequence length="672" mass="75013">MAAISLSSLPRDTRDTLFLLAVIAWVVAMQVGNIPWWCSALAAAVLAWRTTLTLRGLPLPGWIWRVGLLALTLGATWMTHSTLLGRDAGVTLIVVLLALKTLELRARRDAFVVFFLAFFTLLTHFFYSQSLLTAAGILIALMGLLTALVNAHMPVGRPPLAQVARIAAGMAALGAPIMLVLFLLFPRMAPLWGMPGQDETGRSGLSSSMRVGQFADLVLDDSIALRIRFDEAPPPQAQMYFRGPVLSDFNGIEWRALRSGFPPSMALPTDLSVSGPPVRYEVTMEPNRRPWLFVLEAATQIPEVPGTRARMNSDLQWLTMRPMDTLVRYRAESYVNFRHGPLTPVLALQDHIELPGGYNPRTLALALALRREHGSGPRSNAALVDAVMERLRTGGYTYTLDPGVYGQHTADEFWFDRREGFCEHIASSFVILMRALDIPARIVTGYQGGELNAVDGYWTVRQQDAHAWAEVWLQGRGWVRVDPTSAVSPGRIGSFERLRPPEGAIAGAILNLSPTLTAQLRAAWEAVNNRWNQWVLNYTQGKQLDLLKNLGFSSPSWTDLAYVLIGVVVLVSLVGAGWTLWERQQHDPWLRLLQRSRQRLRRLGLDSGDHTPPRELAQQVERHFGDTAFAHSLRLWLLRLEAQRYSRQPAGTLATLQREFRQLAWPQKGSPR</sequence>
<dbReference type="Gene3D" id="3.10.620.30">
    <property type="match status" value="1"/>
</dbReference>